<dbReference type="GO" id="GO:0046098">
    <property type="term" value="P:guanine metabolic process"/>
    <property type="evidence" value="ECO:0007669"/>
    <property type="project" value="TreeGrafter"/>
</dbReference>
<organism evidence="6 7">
    <name type="scientific">Paxillus rubicundulus Ve08.2h10</name>
    <dbReference type="NCBI Taxonomy" id="930991"/>
    <lineage>
        <taxon>Eukaryota</taxon>
        <taxon>Fungi</taxon>
        <taxon>Dikarya</taxon>
        <taxon>Basidiomycota</taxon>
        <taxon>Agaricomycotina</taxon>
        <taxon>Agaricomycetes</taxon>
        <taxon>Agaricomycetidae</taxon>
        <taxon>Boletales</taxon>
        <taxon>Paxilineae</taxon>
        <taxon>Paxillaceae</taxon>
        <taxon>Paxillus</taxon>
    </lineage>
</organism>
<dbReference type="InterPro" id="IPR051607">
    <property type="entry name" value="Metallo-dep_hydrolases"/>
</dbReference>
<dbReference type="InterPro" id="IPR032466">
    <property type="entry name" value="Metal_Hydrolase"/>
</dbReference>
<dbReference type="InterPro" id="IPR006680">
    <property type="entry name" value="Amidohydro-rel"/>
</dbReference>
<dbReference type="InParanoid" id="A0A0D0D884"/>
<dbReference type="SUPFAM" id="SSF51556">
    <property type="entry name" value="Metallo-dependent hydrolases"/>
    <property type="match status" value="1"/>
</dbReference>
<dbReference type="GO" id="GO:0005829">
    <property type="term" value="C:cytosol"/>
    <property type="evidence" value="ECO:0007669"/>
    <property type="project" value="TreeGrafter"/>
</dbReference>
<sequence length="469" mass="51944">MTQVAPAALALRGTLVHCPALGQVDILNDHLLLIDERGFIAHVSPASSESSQNYISQHHSFVKTLPPGSFLLPTFCDLHLHAPQFMYQGTGLDLPLMQWLDEYAYKAEESLDQKPDLAKKVYHRLARRLTEVGTGAVLLFGTIKTETNLILAQEMQGAGVRAFVGKLSMDKSSRPTYRESSAEHSLKSAEDFIQRCKASVAEFVEHQRLVEPVITPRFVPTCSDELLEKLGELSQRTSIRVQSHLAESYGAAKWVKDERGIEDIEVFKKHKLLKRGTVHAHCTFLNSQELDELVANQTAVAHCPLSNVYFSEKPFPLREALDKGLLVGLGTDIAGGYSIDIMNSMRQAVAVSRMREGVRAIESGSTPTVGSQARSLAVGWKESLFLSTRGGALALGLENSGEFTVGASFDAQQIYVFDFESSTAVGALDFFNLEAERKSELTIDMIEKWWCMGDVRNRIGMWVQGRKLL</sequence>
<accession>A0A0D0D884</accession>
<dbReference type="Gene3D" id="3.20.20.140">
    <property type="entry name" value="Metal-dependent hydrolases"/>
    <property type="match status" value="1"/>
</dbReference>
<evidence type="ECO:0000256" key="4">
    <source>
        <dbReference type="ARBA" id="ARBA00022833"/>
    </source>
</evidence>
<evidence type="ECO:0000256" key="2">
    <source>
        <dbReference type="ARBA" id="ARBA00022723"/>
    </source>
</evidence>
<dbReference type="GO" id="GO:0008270">
    <property type="term" value="F:zinc ion binding"/>
    <property type="evidence" value="ECO:0007669"/>
    <property type="project" value="TreeGrafter"/>
</dbReference>
<evidence type="ECO:0000313" key="7">
    <source>
        <dbReference type="Proteomes" id="UP000054538"/>
    </source>
</evidence>
<gene>
    <name evidence="6" type="ORF">PAXRUDRAFT_16081</name>
</gene>
<dbReference type="PANTHER" id="PTHR11271">
    <property type="entry name" value="GUANINE DEAMINASE"/>
    <property type="match status" value="1"/>
</dbReference>
<dbReference type="OrthoDB" id="194468at2759"/>
<dbReference type="STRING" id="930991.A0A0D0D884"/>
<comment type="cofactor">
    <cofactor evidence="1">
        <name>Zn(2+)</name>
        <dbReference type="ChEBI" id="CHEBI:29105"/>
    </cofactor>
</comment>
<evidence type="ECO:0000313" key="6">
    <source>
        <dbReference type="EMBL" id="KIK79891.1"/>
    </source>
</evidence>
<name>A0A0D0D884_9AGAM</name>
<keyword evidence="4" id="KW-0862">Zinc</keyword>
<keyword evidence="2" id="KW-0479">Metal-binding</keyword>
<keyword evidence="7" id="KW-1185">Reference proteome</keyword>
<evidence type="ECO:0000256" key="3">
    <source>
        <dbReference type="ARBA" id="ARBA00022801"/>
    </source>
</evidence>
<dbReference type="EMBL" id="KN826155">
    <property type="protein sequence ID" value="KIK79891.1"/>
    <property type="molecule type" value="Genomic_DNA"/>
</dbReference>
<dbReference type="InterPro" id="IPR011059">
    <property type="entry name" value="Metal-dep_hydrolase_composite"/>
</dbReference>
<dbReference type="Gene3D" id="2.30.40.10">
    <property type="entry name" value="Urease, subunit C, domain 1"/>
    <property type="match status" value="1"/>
</dbReference>
<dbReference type="HOGENOM" id="CLU_012358_0_1_1"/>
<feature type="domain" description="Amidohydrolase-related" evidence="5">
    <location>
        <begin position="70"/>
        <end position="412"/>
    </location>
</feature>
<evidence type="ECO:0000256" key="1">
    <source>
        <dbReference type="ARBA" id="ARBA00001947"/>
    </source>
</evidence>
<protein>
    <recommendedName>
        <fullName evidence="5">Amidohydrolase-related domain-containing protein</fullName>
    </recommendedName>
</protein>
<dbReference type="Pfam" id="PF01979">
    <property type="entry name" value="Amidohydro_1"/>
    <property type="match status" value="1"/>
</dbReference>
<reference evidence="6 7" key="1">
    <citation type="submission" date="2014-04" db="EMBL/GenBank/DDBJ databases">
        <authorList>
            <consortium name="DOE Joint Genome Institute"/>
            <person name="Kuo A."/>
            <person name="Kohler A."/>
            <person name="Jargeat P."/>
            <person name="Nagy L.G."/>
            <person name="Floudas D."/>
            <person name="Copeland A."/>
            <person name="Barry K.W."/>
            <person name="Cichocki N."/>
            <person name="Veneault-Fourrey C."/>
            <person name="LaButti K."/>
            <person name="Lindquist E.A."/>
            <person name="Lipzen A."/>
            <person name="Lundell T."/>
            <person name="Morin E."/>
            <person name="Murat C."/>
            <person name="Sun H."/>
            <person name="Tunlid A."/>
            <person name="Henrissat B."/>
            <person name="Grigoriev I.V."/>
            <person name="Hibbett D.S."/>
            <person name="Martin F."/>
            <person name="Nordberg H.P."/>
            <person name="Cantor M.N."/>
            <person name="Hua S.X."/>
        </authorList>
    </citation>
    <scope>NUCLEOTIDE SEQUENCE [LARGE SCALE GENOMIC DNA]</scope>
    <source>
        <strain evidence="6 7">Ve08.2h10</strain>
    </source>
</reference>
<dbReference type="PANTHER" id="PTHR11271:SF6">
    <property type="entry name" value="GUANINE DEAMINASE"/>
    <property type="match status" value="1"/>
</dbReference>
<keyword evidence="3" id="KW-0378">Hydrolase</keyword>
<dbReference type="GO" id="GO:0008892">
    <property type="term" value="F:guanine deaminase activity"/>
    <property type="evidence" value="ECO:0007669"/>
    <property type="project" value="TreeGrafter"/>
</dbReference>
<evidence type="ECO:0000259" key="5">
    <source>
        <dbReference type="Pfam" id="PF01979"/>
    </source>
</evidence>
<dbReference type="Proteomes" id="UP000054538">
    <property type="component" value="Unassembled WGS sequence"/>
</dbReference>
<proteinExistence type="predicted"/>
<dbReference type="AlphaFoldDB" id="A0A0D0D884"/>
<reference evidence="7" key="2">
    <citation type="submission" date="2015-01" db="EMBL/GenBank/DDBJ databases">
        <title>Evolutionary Origins and Diversification of the Mycorrhizal Mutualists.</title>
        <authorList>
            <consortium name="DOE Joint Genome Institute"/>
            <consortium name="Mycorrhizal Genomics Consortium"/>
            <person name="Kohler A."/>
            <person name="Kuo A."/>
            <person name="Nagy L.G."/>
            <person name="Floudas D."/>
            <person name="Copeland A."/>
            <person name="Barry K.W."/>
            <person name="Cichocki N."/>
            <person name="Veneault-Fourrey C."/>
            <person name="LaButti K."/>
            <person name="Lindquist E.A."/>
            <person name="Lipzen A."/>
            <person name="Lundell T."/>
            <person name="Morin E."/>
            <person name="Murat C."/>
            <person name="Riley R."/>
            <person name="Ohm R."/>
            <person name="Sun H."/>
            <person name="Tunlid A."/>
            <person name="Henrissat B."/>
            <person name="Grigoriev I.V."/>
            <person name="Hibbett D.S."/>
            <person name="Martin F."/>
        </authorList>
    </citation>
    <scope>NUCLEOTIDE SEQUENCE [LARGE SCALE GENOMIC DNA]</scope>
    <source>
        <strain evidence="7">Ve08.2h10</strain>
    </source>
</reference>